<dbReference type="PROSITE" id="PS00189">
    <property type="entry name" value="LIPOYL"/>
    <property type="match status" value="2"/>
</dbReference>
<dbReference type="Pfam" id="PF00364">
    <property type="entry name" value="Biotin_lipoyl"/>
    <property type="match status" value="2"/>
</dbReference>
<feature type="region of interest" description="Disordered" evidence="7">
    <location>
        <begin position="77"/>
        <end position="141"/>
    </location>
</feature>
<dbReference type="InterPro" id="IPR003016">
    <property type="entry name" value="2-oxoA_DH_lipoyl-BS"/>
</dbReference>
<feature type="compositionally biased region" description="Low complexity" evidence="7">
    <location>
        <begin position="115"/>
        <end position="126"/>
    </location>
</feature>
<keyword evidence="3 6" id="KW-0808">Transferase</keyword>
<evidence type="ECO:0000256" key="4">
    <source>
        <dbReference type="ARBA" id="ARBA00022823"/>
    </source>
</evidence>
<dbReference type="Pfam" id="PF02817">
    <property type="entry name" value="E3_binding"/>
    <property type="match status" value="1"/>
</dbReference>
<dbReference type="InterPro" id="IPR014276">
    <property type="entry name" value="2-oxoglutarate_DH_E2"/>
</dbReference>
<keyword evidence="5 6" id="KW-0012">Acyltransferase</keyword>
<evidence type="ECO:0000259" key="9">
    <source>
        <dbReference type="PROSITE" id="PS51826"/>
    </source>
</evidence>
<organism evidence="10 11">
    <name type="scientific">Arthrobacter gengyunqii</name>
    <dbReference type="NCBI Taxonomy" id="2886940"/>
    <lineage>
        <taxon>Bacteria</taxon>
        <taxon>Bacillati</taxon>
        <taxon>Actinomycetota</taxon>
        <taxon>Actinomycetes</taxon>
        <taxon>Micrococcales</taxon>
        <taxon>Micrococcaceae</taxon>
        <taxon>Arthrobacter</taxon>
    </lineage>
</organism>
<comment type="caution">
    <text evidence="10">The sequence shown here is derived from an EMBL/GenBank/DDBJ whole genome shotgun (WGS) entry which is preliminary data.</text>
</comment>
<evidence type="ECO:0000256" key="6">
    <source>
        <dbReference type="RuleBase" id="RU003423"/>
    </source>
</evidence>
<dbReference type="PROSITE" id="PS50968">
    <property type="entry name" value="BIOTINYL_LIPOYL"/>
    <property type="match status" value="2"/>
</dbReference>
<feature type="compositionally biased region" description="Basic and acidic residues" evidence="7">
    <location>
        <begin position="226"/>
        <end position="268"/>
    </location>
</feature>
<feature type="domain" description="Lipoyl-binding" evidence="8">
    <location>
        <begin position="130"/>
        <end position="205"/>
    </location>
</feature>
<dbReference type="PANTHER" id="PTHR43178">
    <property type="entry name" value="DIHYDROLIPOAMIDE ACETYLTRANSFERASE COMPONENT OF PYRUVATE DEHYDROGENASE COMPLEX"/>
    <property type="match status" value="1"/>
</dbReference>
<dbReference type="Gene3D" id="3.30.559.10">
    <property type="entry name" value="Chloramphenicol acetyltransferase-like domain"/>
    <property type="match status" value="1"/>
</dbReference>
<dbReference type="CDD" id="cd06849">
    <property type="entry name" value="lipoyl_domain"/>
    <property type="match status" value="2"/>
</dbReference>
<comment type="cofactor">
    <cofactor evidence="1 6">
        <name>(R)-lipoate</name>
        <dbReference type="ChEBI" id="CHEBI:83088"/>
    </cofactor>
</comment>
<protein>
    <recommendedName>
        <fullName evidence="6">Dihydrolipoamide acetyltransferase component of pyruvate dehydrogenase complex</fullName>
        <ecNumber evidence="6">2.3.1.-</ecNumber>
    </recommendedName>
</protein>
<evidence type="ECO:0000256" key="5">
    <source>
        <dbReference type="ARBA" id="ARBA00023315"/>
    </source>
</evidence>
<dbReference type="InterPro" id="IPR000089">
    <property type="entry name" value="Biotin_lipoyl"/>
</dbReference>
<dbReference type="EC" id="2.3.1.-" evidence="6"/>
<dbReference type="InterPro" id="IPR001078">
    <property type="entry name" value="2-oxoacid_DH_actylTfrase"/>
</dbReference>
<dbReference type="SUPFAM" id="SSF51230">
    <property type="entry name" value="Single hybrid motif"/>
    <property type="match status" value="2"/>
</dbReference>
<dbReference type="Gene3D" id="2.40.50.100">
    <property type="match status" value="2"/>
</dbReference>
<keyword evidence="11" id="KW-1185">Reference proteome</keyword>
<evidence type="ECO:0000259" key="8">
    <source>
        <dbReference type="PROSITE" id="PS50968"/>
    </source>
</evidence>
<proteinExistence type="inferred from homology"/>
<evidence type="ECO:0000256" key="3">
    <source>
        <dbReference type="ARBA" id="ARBA00022679"/>
    </source>
</evidence>
<feature type="region of interest" description="Disordered" evidence="7">
    <location>
        <begin position="321"/>
        <end position="350"/>
    </location>
</feature>
<dbReference type="SUPFAM" id="SSF47005">
    <property type="entry name" value="Peripheral subunit-binding domain of 2-oxo acid dehydrogenase complex"/>
    <property type="match status" value="1"/>
</dbReference>
<dbReference type="Proteomes" id="UP001139168">
    <property type="component" value="Unassembled WGS sequence"/>
</dbReference>
<dbReference type="InterPro" id="IPR011053">
    <property type="entry name" value="Single_hybrid_motif"/>
</dbReference>
<evidence type="ECO:0000256" key="1">
    <source>
        <dbReference type="ARBA" id="ARBA00001938"/>
    </source>
</evidence>
<feature type="compositionally biased region" description="Low complexity" evidence="7">
    <location>
        <begin position="325"/>
        <end position="347"/>
    </location>
</feature>
<dbReference type="EMBL" id="JAJFZQ010000001">
    <property type="protein sequence ID" value="MCC3264542.1"/>
    <property type="molecule type" value="Genomic_DNA"/>
</dbReference>
<comment type="similarity">
    <text evidence="2 6">Belongs to the 2-oxoacid dehydrogenase family.</text>
</comment>
<evidence type="ECO:0000313" key="11">
    <source>
        <dbReference type="Proteomes" id="UP001139168"/>
    </source>
</evidence>
<feature type="domain" description="Peripheral subunit-binding (PSBD)" evidence="9">
    <location>
        <begin position="281"/>
        <end position="318"/>
    </location>
</feature>
<dbReference type="RefSeq" id="WP_227889400.1">
    <property type="nucleotide sequence ID" value="NZ_JAJFZQ010000001.1"/>
</dbReference>
<feature type="compositionally biased region" description="Low complexity" evidence="7">
    <location>
        <begin position="207"/>
        <end position="225"/>
    </location>
</feature>
<sequence length="594" mass="61574">MSETVNLPALGESVTEGTVTRWLKAVGDTVAVDEPLLEVSTDKVDTEIPSPVAGVIEEILVAEDETAEVGEALVRIGDGSGSADAKDDGGSAAEEAPAAEEAAASEEAPAEEAPAESSDSGSADSGNGEGTEVTLPALGESVTEGTVTRWLKAVGDDVEMDEPLLEVSTDKVDTEIPSPVAGKLLEIRVNEDDTAEVGAVLAVIGSGSAAPAKAEPKAAEPVAAASKDEREAPAVEPEKKEAPKQEAPKQEEKKPEPKAETPKQEAPKQEAPAAADSEGTYVTPLVRKLANQHGVDLSTVKGSGVAGRIRKQDVLEAAEAKKAADSAPAPAAAPAAASSSDKAAPAKISDESAKLRGTAVKAPRIRQTIARRMVESLQVSAQLTQVQEVDMTRIAKLRASAKNSFLEQNGAKLTFLPFIAKAVTEALKQHPKLNASYDSDAQQITYHDSEHLAIAVDTEKGLLVPVIADAGDLNIAGLAKRIGDVGARTKAGKIGPDELSGGTFTITNIGSVGALFDTPIINQPQVGILGTGAIVKRPVVLTDAEGNDTIAIRSMMYLSLSYDHRLVDGADAGRFLQTLKARLEEGNFEADLGL</sequence>
<gene>
    <name evidence="10" type="primary">sucB</name>
    <name evidence="10" type="ORF">LJ752_00555</name>
</gene>
<reference evidence="10" key="1">
    <citation type="submission" date="2021-10" db="EMBL/GenBank/DDBJ databases">
        <title>Novel species in genus Arthrobacter.</title>
        <authorList>
            <person name="Liu Y."/>
        </authorList>
    </citation>
    <scope>NUCLEOTIDE SEQUENCE</scope>
    <source>
        <strain evidence="10">Zg-Y786</strain>
    </source>
</reference>
<feature type="compositionally biased region" description="Low complexity" evidence="7">
    <location>
        <begin position="90"/>
        <end position="107"/>
    </location>
</feature>
<dbReference type="PANTHER" id="PTHR43178:SF5">
    <property type="entry name" value="LIPOAMIDE ACYLTRANSFERASE COMPONENT OF BRANCHED-CHAIN ALPHA-KETO ACID DEHYDROGENASE COMPLEX, MITOCHONDRIAL"/>
    <property type="match status" value="1"/>
</dbReference>
<evidence type="ECO:0000256" key="7">
    <source>
        <dbReference type="SAM" id="MobiDB-lite"/>
    </source>
</evidence>
<keyword evidence="4 6" id="KW-0450">Lipoyl</keyword>
<evidence type="ECO:0000313" key="10">
    <source>
        <dbReference type="EMBL" id="MCC3264542.1"/>
    </source>
</evidence>
<dbReference type="PROSITE" id="PS51826">
    <property type="entry name" value="PSBD"/>
    <property type="match status" value="1"/>
</dbReference>
<dbReference type="Pfam" id="PF00198">
    <property type="entry name" value="2-oxoacid_dh"/>
    <property type="match status" value="1"/>
</dbReference>
<dbReference type="InterPro" id="IPR023213">
    <property type="entry name" value="CAT-like_dom_sf"/>
</dbReference>
<dbReference type="Gene3D" id="4.10.320.10">
    <property type="entry name" value="E3-binding domain"/>
    <property type="match status" value="1"/>
</dbReference>
<dbReference type="InterPro" id="IPR036625">
    <property type="entry name" value="E3-bd_dom_sf"/>
</dbReference>
<dbReference type="InterPro" id="IPR004167">
    <property type="entry name" value="PSBD"/>
</dbReference>
<accession>A0ABS8GEY5</accession>
<feature type="region of interest" description="Disordered" evidence="7">
    <location>
        <begin position="207"/>
        <end position="277"/>
    </location>
</feature>
<dbReference type="NCBIfam" id="TIGR02927">
    <property type="entry name" value="SucB_Actino"/>
    <property type="match status" value="1"/>
</dbReference>
<feature type="domain" description="Lipoyl-binding" evidence="8">
    <location>
        <begin position="2"/>
        <end position="77"/>
    </location>
</feature>
<dbReference type="InterPro" id="IPR050743">
    <property type="entry name" value="2-oxoacid_DH_E2_comp"/>
</dbReference>
<evidence type="ECO:0000256" key="2">
    <source>
        <dbReference type="ARBA" id="ARBA00007317"/>
    </source>
</evidence>
<dbReference type="SUPFAM" id="SSF52777">
    <property type="entry name" value="CoA-dependent acyltransferases"/>
    <property type="match status" value="1"/>
</dbReference>
<name>A0ABS8GEY5_9MICC</name>